<protein>
    <submittedName>
        <fullName evidence="1">Uncharacterized protein</fullName>
    </submittedName>
</protein>
<evidence type="ECO:0000313" key="2">
    <source>
        <dbReference type="Proteomes" id="UP000002595"/>
    </source>
</evidence>
<name>A1RVL8_PYRIL</name>
<dbReference type="HOGENOM" id="CLU_1352157_0_0_2"/>
<evidence type="ECO:0000313" key="1">
    <source>
        <dbReference type="EMBL" id="ABL89000.1"/>
    </source>
</evidence>
<dbReference type="AlphaFoldDB" id="A1RVL8"/>
<reference evidence="1" key="1">
    <citation type="submission" date="2006-12" db="EMBL/GenBank/DDBJ databases">
        <title>Complete sequence of Pyrobaculum islandicum DSM 4184.</title>
        <authorList>
            <person name="Copeland A."/>
            <person name="Lucas S."/>
            <person name="Lapidus A."/>
            <person name="Barry K."/>
            <person name="Detter J.C."/>
            <person name="Glavina del Rio T."/>
            <person name="Dalin E."/>
            <person name="Tice H."/>
            <person name="Pitluck S."/>
            <person name="Meincke L."/>
            <person name="Brettin T."/>
            <person name="Bruce D."/>
            <person name="Han C."/>
            <person name="Tapia R."/>
            <person name="Gilna P."/>
            <person name="Schmutz J."/>
            <person name="Larimer F."/>
            <person name="Land M."/>
            <person name="Hauser L."/>
            <person name="Kyrpides N."/>
            <person name="Mikhailova N."/>
            <person name="Cozen A.E."/>
            <person name="Fitz-Gibbon S.T."/>
            <person name="House C.H."/>
            <person name="Saltikov C."/>
            <person name="Lowe T."/>
            <person name="Richardson P."/>
        </authorList>
    </citation>
    <scope>NUCLEOTIDE SEQUENCE [LARGE SCALE GENOMIC DNA]</scope>
    <source>
        <strain evidence="1">DSM 4184</strain>
    </source>
</reference>
<proteinExistence type="predicted"/>
<dbReference type="STRING" id="384616.Pisl_1852"/>
<accession>A1RVL8</accession>
<dbReference type="RefSeq" id="WP_011763575.1">
    <property type="nucleotide sequence ID" value="NC_008701.1"/>
</dbReference>
<dbReference type="Proteomes" id="UP000002595">
    <property type="component" value="Chromosome"/>
</dbReference>
<keyword evidence="2" id="KW-1185">Reference proteome</keyword>
<organism evidence="1 2">
    <name type="scientific">Pyrobaculum islandicum (strain DSM 4184 / JCM 9189 / GEO3)</name>
    <dbReference type="NCBI Taxonomy" id="384616"/>
    <lineage>
        <taxon>Archaea</taxon>
        <taxon>Thermoproteota</taxon>
        <taxon>Thermoprotei</taxon>
        <taxon>Thermoproteales</taxon>
        <taxon>Thermoproteaceae</taxon>
        <taxon>Pyrobaculum</taxon>
    </lineage>
</organism>
<dbReference type="OrthoDB" id="27466at2157"/>
<dbReference type="EMBL" id="CP000504">
    <property type="protein sequence ID" value="ABL89000.1"/>
    <property type="molecule type" value="Genomic_DNA"/>
</dbReference>
<dbReference type="GeneID" id="4616419"/>
<sequence length="201" mass="22064">MLALEISQDNIAVYYRGRKIPVVPLYTTPALHYIQYVAMYVAKRLIDSGIEKFAIKDARAAKIIELACGGRCVYDINGVDIDRILEEAYYNNLADRILAHTISTDALVIPCVDQPLARALIKRAREYAPDLTLIASQYGGSCPEADVIHTPQIVEVPLPLGPISKAALHTATWAVREGVAESPLTPLLDAECITSTKQQTM</sequence>
<dbReference type="KEGG" id="pis:Pisl_1852"/>
<dbReference type="eggNOG" id="arCOG05554">
    <property type="taxonomic scope" value="Archaea"/>
</dbReference>
<gene>
    <name evidence="1" type="ordered locus">Pisl_1852</name>
</gene>